<dbReference type="EMBL" id="CAJVRL010000014">
    <property type="protein sequence ID" value="CAG8949618.1"/>
    <property type="molecule type" value="Genomic_DNA"/>
</dbReference>
<protein>
    <submittedName>
        <fullName evidence="1">Uncharacterized protein</fullName>
    </submittedName>
</protein>
<accession>A0A9N9KMW6</accession>
<sequence length="79" mass="8924">MFADCGSFQLSPGRVRSLRLGYNKSEKKIEAAGCNTESQKNEHVWADLEIVTMISPKPRYGQSWWQVYTESLVDETGAP</sequence>
<gene>
    <name evidence="1" type="ORF">HYFRA_00007851</name>
</gene>
<dbReference type="Proteomes" id="UP000696280">
    <property type="component" value="Unassembled WGS sequence"/>
</dbReference>
<reference evidence="1" key="1">
    <citation type="submission" date="2021-07" db="EMBL/GenBank/DDBJ databases">
        <authorList>
            <person name="Durling M."/>
        </authorList>
    </citation>
    <scope>NUCLEOTIDE SEQUENCE</scope>
</reference>
<evidence type="ECO:0000313" key="2">
    <source>
        <dbReference type="Proteomes" id="UP000696280"/>
    </source>
</evidence>
<comment type="caution">
    <text evidence="1">The sequence shown here is derived from an EMBL/GenBank/DDBJ whole genome shotgun (WGS) entry which is preliminary data.</text>
</comment>
<keyword evidence="2" id="KW-1185">Reference proteome</keyword>
<proteinExistence type="predicted"/>
<evidence type="ECO:0000313" key="1">
    <source>
        <dbReference type="EMBL" id="CAG8949618.1"/>
    </source>
</evidence>
<organism evidence="1 2">
    <name type="scientific">Hymenoscyphus fraxineus</name>
    <dbReference type="NCBI Taxonomy" id="746836"/>
    <lineage>
        <taxon>Eukaryota</taxon>
        <taxon>Fungi</taxon>
        <taxon>Dikarya</taxon>
        <taxon>Ascomycota</taxon>
        <taxon>Pezizomycotina</taxon>
        <taxon>Leotiomycetes</taxon>
        <taxon>Helotiales</taxon>
        <taxon>Helotiaceae</taxon>
        <taxon>Hymenoscyphus</taxon>
    </lineage>
</organism>
<name>A0A9N9KMW6_9HELO</name>
<dbReference type="AlphaFoldDB" id="A0A9N9KMW6"/>